<dbReference type="PROSITE" id="PS01010">
    <property type="entry name" value="CRISP_2"/>
    <property type="match status" value="1"/>
</dbReference>
<dbReference type="Gene3D" id="3.40.33.10">
    <property type="entry name" value="CAP"/>
    <property type="match status" value="1"/>
</dbReference>
<evidence type="ECO:0000313" key="2">
    <source>
        <dbReference type="EMBL" id="KAA0200052.1"/>
    </source>
</evidence>
<proteinExistence type="predicted"/>
<dbReference type="Proteomes" id="UP000711488">
    <property type="component" value="Unassembled WGS sequence"/>
</dbReference>
<dbReference type="InterPro" id="IPR035940">
    <property type="entry name" value="CAP_sf"/>
</dbReference>
<accession>A0A6A0H599</accession>
<protein>
    <recommendedName>
        <fullName evidence="3">SCP domain-containing protein</fullName>
    </recommendedName>
</protein>
<name>A0A6A0H599_HYAAZ</name>
<dbReference type="InterPro" id="IPR018244">
    <property type="entry name" value="Allrgn_V5/Tpx1_CS"/>
</dbReference>
<dbReference type="PRINTS" id="PR00837">
    <property type="entry name" value="V5TPXLIKE"/>
</dbReference>
<dbReference type="AlphaFoldDB" id="A0A6A0H599"/>
<dbReference type="OrthoDB" id="414826at2759"/>
<sequence>MDSRVGSFDPSTGHYTAMVWAGTSLVGCGFTMFEEGGWFKKLYTCNYGPTGNVMFTPMYRRGQPCSSCPLGTSCSLTHPGLCVPKRNHRPPASNSFLPFIATTTPIPQFFLDANLAVEDLFLLFPDPKTEINYENLRHSELFIEAFPEHRTDSKMDEPGFFVTHSDPDSIYQEQTGFFVTGPDQDAKTSNENPKGEAGGKSIGQNLATLESTSSTGSQIDGQGRSLIQSQPNINQLPTSPNNSANPTSEVASTKLTVNQVATTAANNQVDDAPAPAGILTNFVGLSTGIRGSQTLPPHPATLALQRQRARQGQVQEAGLSTVTQPALQSGKQPEIQIKNQSGIMDVLPPDTLNKFLVNVGRDSQIIKTDSLDSVREILSALPANSSPLVFFRRV</sequence>
<comment type="caution">
    <text evidence="2">The sequence shown here is derived from an EMBL/GenBank/DDBJ whole genome shotgun (WGS) entry which is preliminary data.</text>
</comment>
<dbReference type="PROSITE" id="PS01009">
    <property type="entry name" value="CRISP_1"/>
    <property type="match status" value="1"/>
</dbReference>
<dbReference type="EMBL" id="JQDR03006557">
    <property type="protein sequence ID" value="KAA0200052.1"/>
    <property type="molecule type" value="Genomic_DNA"/>
</dbReference>
<feature type="region of interest" description="Disordered" evidence="1">
    <location>
        <begin position="230"/>
        <end position="249"/>
    </location>
</feature>
<dbReference type="PROSITE" id="PS51257">
    <property type="entry name" value="PROKAR_LIPOPROTEIN"/>
    <property type="match status" value="1"/>
</dbReference>
<dbReference type="SUPFAM" id="SSF55797">
    <property type="entry name" value="PR-1-like"/>
    <property type="match status" value="1"/>
</dbReference>
<organism evidence="2">
    <name type="scientific">Hyalella azteca</name>
    <name type="common">Amphipod</name>
    <dbReference type="NCBI Taxonomy" id="294128"/>
    <lineage>
        <taxon>Eukaryota</taxon>
        <taxon>Metazoa</taxon>
        <taxon>Ecdysozoa</taxon>
        <taxon>Arthropoda</taxon>
        <taxon>Crustacea</taxon>
        <taxon>Multicrustacea</taxon>
        <taxon>Malacostraca</taxon>
        <taxon>Eumalacostraca</taxon>
        <taxon>Peracarida</taxon>
        <taxon>Amphipoda</taxon>
        <taxon>Senticaudata</taxon>
        <taxon>Talitrida</taxon>
        <taxon>Talitroidea</taxon>
        <taxon>Hyalellidae</taxon>
        <taxon>Hyalella</taxon>
    </lineage>
</organism>
<gene>
    <name evidence="2" type="ORF">HAZT_HAZT000138</name>
</gene>
<dbReference type="GO" id="GO:0005576">
    <property type="term" value="C:extracellular region"/>
    <property type="evidence" value="ECO:0007669"/>
    <property type="project" value="InterPro"/>
</dbReference>
<evidence type="ECO:0008006" key="3">
    <source>
        <dbReference type="Google" id="ProtNLM"/>
    </source>
</evidence>
<feature type="region of interest" description="Disordered" evidence="1">
    <location>
        <begin position="179"/>
        <end position="202"/>
    </location>
</feature>
<dbReference type="InterPro" id="IPR001283">
    <property type="entry name" value="CRISP-related"/>
</dbReference>
<reference evidence="2" key="1">
    <citation type="submission" date="2014-08" db="EMBL/GenBank/DDBJ databases">
        <authorList>
            <person name="Murali S."/>
            <person name="Richards S."/>
            <person name="Bandaranaike D."/>
            <person name="Bellair M."/>
            <person name="Blankenburg K."/>
            <person name="Chao H."/>
            <person name="Dinh H."/>
            <person name="Doddapaneni H."/>
            <person name="Dugan-Rocha S."/>
            <person name="Elkadiri S."/>
            <person name="Gnanaolivu R."/>
            <person name="Hughes D."/>
            <person name="Lee S."/>
            <person name="Li M."/>
            <person name="Ming W."/>
            <person name="Munidasa M."/>
            <person name="Muniz J."/>
            <person name="Nguyen L."/>
            <person name="Osuji N."/>
            <person name="Pu L.-L."/>
            <person name="Puazo M."/>
            <person name="Skinner E."/>
            <person name="Qu C."/>
            <person name="Quiroz J."/>
            <person name="Raj R."/>
            <person name="Weissenberger G."/>
            <person name="Xin Y."/>
            <person name="Zou X."/>
            <person name="Han Y."/>
            <person name="Worley K."/>
            <person name="Muzny D."/>
            <person name="Gibbs R."/>
        </authorList>
    </citation>
    <scope>NUCLEOTIDE SEQUENCE</scope>
    <source>
        <strain evidence="2">HAZT.00-mixed</strain>
        <tissue evidence="2">Whole organism</tissue>
    </source>
</reference>
<reference evidence="2" key="2">
    <citation type="journal article" date="2018" name="Environ. Sci. Technol.">
        <title>The Toxicogenome of Hyalella azteca: A Model for Sediment Ecotoxicology and Evolutionary Toxicology.</title>
        <authorList>
            <person name="Poynton H.C."/>
            <person name="Hasenbein S."/>
            <person name="Benoit J.B."/>
            <person name="Sepulveda M.S."/>
            <person name="Poelchau M.F."/>
            <person name="Hughes D.S.T."/>
            <person name="Murali S.C."/>
            <person name="Chen S."/>
            <person name="Glastad K.M."/>
            <person name="Goodisman M.A.D."/>
            <person name="Werren J.H."/>
            <person name="Vineis J.H."/>
            <person name="Bowen J.L."/>
            <person name="Friedrich M."/>
            <person name="Jones J."/>
            <person name="Robertson H.M."/>
            <person name="Feyereisen R."/>
            <person name="Mechler-Hickson A."/>
            <person name="Mathers N."/>
            <person name="Lee C.E."/>
            <person name="Colbourne J.K."/>
            <person name="Biales A."/>
            <person name="Johnston J.S."/>
            <person name="Wellborn G.A."/>
            <person name="Rosendale A.J."/>
            <person name="Cridge A.G."/>
            <person name="Munoz-Torres M.C."/>
            <person name="Bain P.A."/>
            <person name="Manny A.R."/>
            <person name="Major K.M."/>
            <person name="Lambert F.N."/>
            <person name="Vulpe C.D."/>
            <person name="Tuck P."/>
            <person name="Blalock B.J."/>
            <person name="Lin Y.Y."/>
            <person name="Smith M.E."/>
            <person name="Ochoa-Acuna H."/>
            <person name="Chen M.M."/>
            <person name="Childers C.P."/>
            <person name="Qu J."/>
            <person name="Dugan S."/>
            <person name="Lee S.L."/>
            <person name="Chao H."/>
            <person name="Dinh H."/>
            <person name="Han Y."/>
            <person name="Doddapaneni H."/>
            <person name="Worley K.C."/>
            <person name="Muzny D.M."/>
            <person name="Gibbs R.A."/>
            <person name="Richards S."/>
        </authorList>
    </citation>
    <scope>NUCLEOTIDE SEQUENCE</scope>
    <source>
        <strain evidence="2">HAZT.00-mixed</strain>
        <tissue evidence="2">Whole organism</tissue>
    </source>
</reference>
<reference evidence="2" key="3">
    <citation type="submission" date="2019-06" db="EMBL/GenBank/DDBJ databases">
        <authorList>
            <person name="Poynton C."/>
            <person name="Hasenbein S."/>
            <person name="Benoit J.B."/>
            <person name="Sepulveda M.S."/>
            <person name="Poelchau M.F."/>
            <person name="Murali S.C."/>
            <person name="Chen S."/>
            <person name="Glastad K.M."/>
            <person name="Werren J.H."/>
            <person name="Vineis J.H."/>
            <person name="Bowen J.L."/>
            <person name="Friedrich M."/>
            <person name="Jones J."/>
            <person name="Robertson H.M."/>
            <person name="Feyereisen R."/>
            <person name="Mechler-Hickson A."/>
            <person name="Mathers N."/>
            <person name="Lee C.E."/>
            <person name="Colbourne J.K."/>
            <person name="Biales A."/>
            <person name="Johnston J.S."/>
            <person name="Wellborn G.A."/>
            <person name="Rosendale A.J."/>
            <person name="Cridge A.G."/>
            <person name="Munoz-Torres M.C."/>
            <person name="Bain P.A."/>
            <person name="Manny A.R."/>
            <person name="Major K.M."/>
            <person name="Lambert F.N."/>
            <person name="Vulpe C.D."/>
            <person name="Tuck P."/>
            <person name="Blalock B.J."/>
            <person name="Lin Y.-Y."/>
            <person name="Smith M.E."/>
            <person name="Ochoa-Acuna H."/>
            <person name="Chen M.-J.M."/>
            <person name="Childers C.P."/>
            <person name="Qu J."/>
            <person name="Dugan S."/>
            <person name="Lee S.L."/>
            <person name="Chao H."/>
            <person name="Dinh H."/>
            <person name="Han Y."/>
            <person name="Doddapaneni H."/>
            <person name="Worley K.C."/>
            <person name="Muzny D.M."/>
            <person name="Gibbs R.A."/>
            <person name="Richards S."/>
        </authorList>
    </citation>
    <scope>NUCLEOTIDE SEQUENCE</scope>
    <source>
        <strain evidence="2">HAZT.00-mixed</strain>
        <tissue evidence="2">Whole organism</tissue>
    </source>
</reference>
<evidence type="ECO:0000256" key="1">
    <source>
        <dbReference type="SAM" id="MobiDB-lite"/>
    </source>
</evidence>
<dbReference type="CDD" id="cd05380">
    <property type="entry name" value="CAP_euk"/>
    <property type="match status" value="1"/>
</dbReference>